<dbReference type="InterPro" id="IPR036615">
    <property type="entry name" value="Mur_ligase_C_dom_sf"/>
</dbReference>
<dbReference type="Gene3D" id="3.40.1190.10">
    <property type="entry name" value="Mur-like, catalytic domain"/>
    <property type="match status" value="1"/>
</dbReference>
<dbReference type="EMBL" id="BNAG01000001">
    <property type="protein sequence ID" value="GHE57811.1"/>
    <property type="molecule type" value="Genomic_DNA"/>
</dbReference>
<comment type="pathway">
    <text evidence="4">Amino-acid biosynthesis; D-alanine biosynthesis; D-alanine from L-alanine: step 1/1.</text>
</comment>
<dbReference type="SUPFAM" id="SSF63418">
    <property type="entry name" value="MurE/MurF N-terminal domain"/>
    <property type="match status" value="1"/>
</dbReference>
<comment type="caution">
    <text evidence="6">The sequence shown here is derived from an EMBL/GenBank/DDBJ whole genome shotgun (WGS) entry which is preliminary data.</text>
</comment>
<dbReference type="SUPFAM" id="SSF53244">
    <property type="entry name" value="MurD-like peptide ligases, peptide-binding domain"/>
    <property type="match status" value="1"/>
</dbReference>
<dbReference type="Proteomes" id="UP000658258">
    <property type="component" value="Unassembled WGS sequence"/>
</dbReference>
<evidence type="ECO:0000256" key="2">
    <source>
        <dbReference type="ARBA" id="ARBA00022898"/>
    </source>
</evidence>
<dbReference type="Gene3D" id="3.90.190.20">
    <property type="entry name" value="Mur ligase, C-terminal domain"/>
    <property type="match status" value="1"/>
</dbReference>
<feature type="domain" description="Alanine racemase C-terminal" evidence="5">
    <location>
        <begin position="682"/>
        <end position="806"/>
    </location>
</feature>
<keyword evidence="7" id="KW-1185">Reference proteome</keyword>
<dbReference type="GO" id="GO:0016874">
    <property type="term" value="F:ligase activity"/>
    <property type="evidence" value="ECO:0007669"/>
    <property type="project" value="UniProtKB-KW"/>
</dbReference>
<keyword evidence="3 4" id="KW-0413">Isomerase</keyword>
<dbReference type="EC" id="5.1.1.1" evidence="4"/>
<evidence type="ECO:0000313" key="7">
    <source>
        <dbReference type="Proteomes" id="UP000658258"/>
    </source>
</evidence>
<evidence type="ECO:0000256" key="1">
    <source>
        <dbReference type="ARBA" id="ARBA00001933"/>
    </source>
</evidence>
<feature type="modified residue" description="N6-(pyridoxal phosphate)lysine" evidence="4">
    <location>
        <position position="478"/>
    </location>
</feature>
<dbReference type="InterPro" id="IPR013221">
    <property type="entry name" value="Mur_ligase_cen"/>
</dbReference>
<proteinExistence type="inferred from homology"/>
<dbReference type="InterPro" id="IPR036565">
    <property type="entry name" value="Mur-like_cat_sf"/>
</dbReference>
<dbReference type="NCBIfam" id="TIGR00492">
    <property type="entry name" value="alr"/>
    <property type="match status" value="1"/>
</dbReference>
<evidence type="ECO:0000259" key="5">
    <source>
        <dbReference type="SMART" id="SM01005"/>
    </source>
</evidence>
<dbReference type="NCBIfam" id="NF008897">
    <property type="entry name" value="PRK11930.1"/>
    <property type="match status" value="1"/>
</dbReference>
<dbReference type="Pfam" id="PF01168">
    <property type="entry name" value="Ala_racemase_N"/>
    <property type="match status" value="1"/>
</dbReference>
<feature type="active site" description="Proton acceptor; specific for D-alanine" evidence="4">
    <location>
        <position position="478"/>
    </location>
</feature>
<dbReference type="PANTHER" id="PTHR30511">
    <property type="entry name" value="ALANINE RACEMASE"/>
    <property type="match status" value="1"/>
</dbReference>
<dbReference type="SMART" id="SM01005">
    <property type="entry name" value="Ala_racemase_C"/>
    <property type="match status" value="1"/>
</dbReference>
<dbReference type="InterPro" id="IPR009006">
    <property type="entry name" value="Ala_racemase/Decarboxylase_C"/>
</dbReference>
<dbReference type="Pfam" id="PF00842">
    <property type="entry name" value="Ala_racemase_C"/>
    <property type="match status" value="1"/>
</dbReference>
<dbReference type="RefSeq" id="WP_189629189.1">
    <property type="nucleotide sequence ID" value="NZ_BNAG01000001.1"/>
</dbReference>
<dbReference type="InterPro" id="IPR035911">
    <property type="entry name" value="MurE/MurF_N"/>
</dbReference>
<reference evidence="7" key="1">
    <citation type="journal article" date="2019" name="Int. J. Syst. Evol. Microbiol.">
        <title>The Global Catalogue of Microorganisms (GCM) 10K type strain sequencing project: providing services to taxonomists for standard genome sequencing and annotation.</title>
        <authorList>
            <consortium name="The Broad Institute Genomics Platform"/>
            <consortium name="The Broad Institute Genome Sequencing Center for Infectious Disease"/>
            <person name="Wu L."/>
            <person name="Ma J."/>
        </authorList>
    </citation>
    <scope>NUCLEOTIDE SEQUENCE [LARGE SCALE GENOMIC DNA]</scope>
    <source>
        <strain evidence="7">CGMCC 1.15111</strain>
    </source>
</reference>
<name>A0ABQ3I2Z5_9BACT</name>
<dbReference type="Gene3D" id="3.20.20.10">
    <property type="entry name" value="Alanine racemase"/>
    <property type="match status" value="1"/>
</dbReference>
<dbReference type="InterPro" id="IPR011079">
    <property type="entry name" value="Ala_racemase_C"/>
</dbReference>
<dbReference type="SUPFAM" id="SSF53623">
    <property type="entry name" value="MurD-like peptide ligases, catalytic domain"/>
    <property type="match status" value="1"/>
</dbReference>
<dbReference type="InterPro" id="IPR029066">
    <property type="entry name" value="PLP-binding_barrel"/>
</dbReference>
<evidence type="ECO:0000256" key="3">
    <source>
        <dbReference type="ARBA" id="ARBA00023235"/>
    </source>
</evidence>
<organism evidence="6 7">
    <name type="scientific">Roseivirga thermotolerans</name>
    <dbReference type="NCBI Taxonomy" id="1758176"/>
    <lineage>
        <taxon>Bacteria</taxon>
        <taxon>Pseudomonadati</taxon>
        <taxon>Bacteroidota</taxon>
        <taxon>Cytophagia</taxon>
        <taxon>Cytophagales</taxon>
        <taxon>Roseivirgaceae</taxon>
        <taxon>Roseivirga</taxon>
    </lineage>
</organism>
<accession>A0ABQ3I2Z5</accession>
<dbReference type="PRINTS" id="PR00992">
    <property type="entry name" value="ALARACEMASE"/>
</dbReference>
<comment type="cofactor">
    <cofactor evidence="1 4">
        <name>pyridoxal 5'-phosphate</name>
        <dbReference type="ChEBI" id="CHEBI:597326"/>
    </cofactor>
</comment>
<comment type="similarity">
    <text evidence="4">Belongs to the alanine racemase family.</text>
</comment>
<dbReference type="HAMAP" id="MF_01201">
    <property type="entry name" value="Ala_racemase"/>
    <property type="match status" value="1"/>
</dbReference>
<dbReference type="Gene3D" id="3.40.1390.10">
    <property type="entry name" value="MurE/MurF, N-terminal domain"/>
    <property type="match status" value="1"/>
</dbReference>
<feature type="active site" description="Proton acceptor; specific for L-alanine" evidence="4">
    <location>
        <position position="703"/>
    </location>
</feature>
<evidence type="ECO:0000256" key="4">
    <source>
        <dbReference type="HAMAP-Rule" id="MF_01201"/>
    </source>
</evidence>
<dbReference type="SUPFAM" id="SSF51419">
    <property type="entry name" value="PLP-binding barrel"/>
    <property type="match status" value="1"/>
</dbReference>
<dbReference type="Pfam" id="PF08245">
    <property type="entry name" value="Mur_ligase_M"/>
    <property type="match status" value="1"/>
</dbReference>
<feature type="binding site" evidence="4">
    <location>
        <position position="752"/>
    </location>
    <ligand>
        <name>substrate</name>
    </ligand>
</feature>
<keyword evidence="2 4" id="KW-0663">Pyridoxal phosphate</keyword>
<gene>
    <name evidence="6" type="primary">mur/alr</name>
    <name evidence="6" type="ORF">GCM10011340_11110</name>
</gene>
<dbReference type="InterPro" id="IPR000821">
    <property type="entry name" value="Ala_racemase"/>
</dbReference>
<evidence type="ECO:0000313" key="6">
    <source>
        <dbReference type="EMBL" id="GHE57811.1"/>
    </source>
</evidence>
<dbReference type="Gene3D" id="2.40.37.10">
    <property type="entry name" value="Lyase, Ornithine Decarboxylase, Chain A, domain 1"/>
    <property type="match status" value="1"/>
</dbReference>
<comment type="catalytic activity">
    <reaction evidence="4">
        <text>L-alanine = D-alanine</text>
        <dbReference type="Rhea" id="RHEA:20249"/>
        <dbReference type="ChEBI" id="CHEBI:57416"/>
        <dbReference type="ChEBI" id="CHEBI:57972"/>
        <dbReference type="EC" id="5.1.1.1"/>
    </reaction>
</comment>
<sequence length="808" mass="90772">MEIDQLVAITGGTLLSKTTTPTFETICFDSRQATFRETELFVALRGQHTNGHQFISGLAAQGTRHFLVDEEVELPDHANVVRVESCLRALQQLAIYQRSAFKQTVIGITGSNGKTIVKEWLTAILAPTQYTLSNPKSYNSQLGVALSVWPLSNRFDLGIFEAGISKPGEMDSLELMIAPTLGIFTNIGPAHEENFNSIGEKIREKLKLFKRSNVLIYEADQQELAAVIDKVFAGHKLAWSRKGRAEIEVSHSPGQLSVQWNGQRLTFSTSITDEASMQNLTHCIIAALYCQTPLHKIQEGLNKIKPVKMRLELKRGVRGNQIIDDTYNNDLAGLGKALSFMEQQHMFHKKALILSDFIQSNIGKADLESLNELLMAKGIEKLFAVGPQLKEAHKAFHMEARFYNNTEALLESDDLEDLKDHLILIKGARQFALERVSRVLTEKVHHTVLEINLDAIRHNLNFYRSLLKPRTKIMAVIKAFAYGSGSSEVARLLEYNKVDYLAVAYADEGIALRKDGIKSPIMVMNPNVDDAFNMIRYKLEPEIYSLSLLREFHEAYNAFQKELEVHLILNTGMNRLGFNQTDLESLKEYLRYNPGIRVNSIFSHLAASDEDEHNHFTLTQIESFKQMASELSALLNYKPLWHILNSGGITRFPEHQLDMVRLGIGLHGVEVNHKYQNHLQRPAVLKTIISQIRKVKAGETIGYGRQGKAEKDMVVAVIAIGYADGYLRAFSQGKAFVCIKGQPAPTIGNVCMDMTMIDVTAIEAKEGDEVIVFGNEPTVSQLAEWAHTIPYEILTNVSSRVKRVFYSE</sequence>
<protein>
    <recommendedName>
        <fullName evidence="4">Alanine racemase</fullName>
        <ecNumber evidence="4">5.1.1.1</ecNumber>
    </recommendedName>
</protein>
<comment type="function">
    <text evidence="4">Catalyzes the interconversion of L-alanine and D-alanine. May also act on other amino acids.</text>
</comment>
<keyword evidence="6" id="KW-0436">Ligase</keyword>
<dbReference type="SUPFAM" id="SSF50621">
    <property type="entry name" value="Alanine racemase C-terminal domain-like"/>
    <property type="match status" value="1"/>
</dbReference>
<feature type="binding site" evidence="4">
    <location>
        <position position="575"/>
    </location>
    <ligand>
        <name>substrate</name>
    </ligand>
</feature>
<dbReference type="PANTHER" id="PTHR30511:SF0">
    <property type="entry name" value="ALANINE RACEMASE, CATABOLIC-RELATED"/>
    <property type="match status" value="1"/>
</dbReference>
<dbReference type="CDD" id="cd00430">
    <property type="entry name" value="PLPDE_III_AR"/>
    <property type="match status" value="1"/>
</dbReference>
<dbReference type="InterPro" id="IPR001608">
    <property type="entry name" value="Ala_racemase_N"/>
</dbReference>